<evidence type="ECO:0000313" key="12">
    <source>
        <dbReference type="Proteomes" id="UP000663877"/>
    </source>
</evidence>
<evidence type="ECO:0000256" key="1">
    <source>
        <dbReference type="ARBA" id="ARBA00004821"/>
    </source>
</evidence>
<evidence type="ECO:0000256" key="3">
    <source>
        <dbReference type="ARBA" id="ARBA00022679"/>
    </source>
</evidence>
<dbReference type="Proteomes" id="UP000663877">
    <property type="component" value="Unassembled WGS sequence"/>
</dbReference>
<feature type="active site" description="Acyl-thioester intermediate" evidence="6">
    <location>
        <position position="191"/>
    </location>
</feature>
<dbReference type="PROSITE" id="PS51733">
    <property type="entry name" value="BPL_LPL_CATALYTIC"/>
    <property type="match status" value="1"/>
</dbReference>
<dbReference type="InterPro" id="IPR020605">
    <property type="entry name" value="Octanoyltransferase_CS"/>
</dbReference>
<dbReference type="AlphaFoldDB" id="A0A814UJD4"/>
<dbReference type="NCBIfam" id="TIGR00214">
    <property type="entry name" value="lipB"/>
    <property type="match status" value="1"/>
</dbReference>
<evidence type="ECO:0000256" key="4">
    <source>
        <dbReference type="ARBA" id="ARBA00023315"/>
    </source>
</evidence>
<dbReference type="GO" id="GO:0005739">
    <property type="term" value="C:mitochondrion"/>
    <property type="evidence" value="ECO:0007669"/>
    <property type="project" value="UniProtKB-SubCell"/>
</dbReference>
<keyword evidence="5" id="KW-0496">Mitochondrion</keyword>
<comment type="subcellular location">
    <subcellularLocation>
        <location evidence="5">Mitochondrion</location>
    </subcellularLocation>
</comment>
<dbReference type="EMBL" id="CAJNOM010000569">
    <property type="protein sequence ID" value="CAF1505404.1"/>
    <property type="molecule type" value="Genomic_DNA"/>
</dbReference>
<accession>A0A814UJD4</accession>
<dbReference type="InterPro" id="IPR004143">
    <property type="entry name" value="BPL_LPL_catalytic"/>
</dbReference>
<evidence type="ECO:0000256" key="6">
    <source>
        <dbReference type="PIRSR" id="PIRSR016262-1"/>
    </source>
</evidence>
<comment type="catalytic activity">
    <reaction evidence="5">
        <text>octanoyl-[ACP] + L-lysyl-[protein] = N(6)-octanoyl-L-lysyl-[protein] + holo-[ACP] + H(+)</text>
        <dbReference type="Rhea" id="RHEA:17665"/>
        <dbReference type="Rhea" id="RHEA-COMP:9636"/>
        <dbReference type="Rhea" id="RHEA-COMP:9685"/>
        <dbReference type="Rhea" id="RHEA-COMP:9752"/>
        <dbReference type="Rhea" id="RHEA-COMP:9928"/>
        <dbReference type="ChEBI" id="CHEBI:15378"/>
        <dbReference type="ChEBI" id="CHEBI:29969"/>
        <dbReference type="ChEBI" id="CHEBI:64479"/>
        <dbReference type="ChEBI" id="CHEBI:78463"/>
        <dbReference type="ChEBI" id="CHEBI:78809"/>
        <dbReference type="EC" id="2.3.1.181"/>
    </reaction>
</comment>
<dbReference type="SUPFAM" id="SSF55681">
    <property type="entry name" value="Class II aaRS and biotin synthetases"/>
    <property type="match status" value="1"/>
</dbReference>
<evidence type="ECO:0000256" key="5">
    <source>
        <dbReference type="PIRNR" id="PIRNR016262"/>
    </source>
</evidence>
<dbReference type="InterPro" id="IPR045864">
    <property type="entry name" value="aa-tRNA-synth_II/BPL/LPL"/>
</dbReference>
<dbReference type="Pfam" id="PF21948">
    <property type="entry name" value="LplA-B_cat"/>
    <property type="match status" value="1"/>
</dbReference>
<keyword evidence="11" id="KW-1185">Reference proteome</keyword>
<gene>
    <name evidence="9" type="ORF">BJG266_LOCUS25416</name>
    <name evidence="10" type="ORF">QVE165_LOCUS43769</name>
</gene>
<evidence type="ECO:0000256" key="7">
    <source>
        <dbReference type="PIRSR" id="PIRSR016262-3"/>
    </source>
</evidence>
<dbReference type="PANTHER" id="PTHR10993:SF7">
    <property type="entry name" value="LIPOYLTRANSFERASE 2, MITOCHONDRIAL-RELATED"/>
    <property type="match status" value="1"/>
</dbReference>
<evidence type="ECO:0000313" key="10">
    <source>
        <dbReference type="EMBL" id="CAF1505404.1"/>
    </source>
</evidence>
<name>A0A814UJD4_9BILA</name>
<comment type="pathway">
    <text evidence="1 5">Protein modification; protein lipoylation via endogenous pathway; protein N(6)-(lipoyl)lysine from octanoyl-[acyl-carrier-protein]: step 1/2.</text>
</comment>
<dbReference type="EMBL" id="CAJNOI010000195">
    <property type="protein sequence ID" value="CAF1174868.1"/>
    <property type="molecule type" value="Genomic_DNA"/>
</dbReference>
<comment type="similarity">
    <text evidence="2 5">Belongs to the LipB family.</text>
</comment>
<dbReference type="OrthoDB" id="19908at2759"/>
<dbReference type="Gene3D" id="3.30.930.10">
    <property type="entry name" value="Bira Bifunctional Protein, Domain 2"/>
    <property type="match status" value="1"/>
</dbReference>
<feature type="domain" description="BPL/LPL catalytic" evidence="8">
    <location>
        <begin position="36"/>
        <end position="232"/>
    </location>
</feature>
<dbReference type="UniPathway" id="UPA00538">
    <property type="reaction ID" value="UER00592"/>
</dbReference>
<evidence type="ECO:0000256" key="2">
    <source>
        <dbReference type="ARBA" id="ARBA00007907"/>
    </source>
</evidence>
<dbReference type="PIRSF" id="PIRSF016262">
    <property type="entry name" value="LPLase"/>
    <property type="match status" value="1"/>
</dbReference>
<organism evidence="9 12">
    <name type="scientific">Adineta steineri</name>
    <dbReference type="NCBI Taxonomy" id="433720"/>
    <lineage>
        <taxon>Eukaryota</taxon>
        <taxon>Metazoa</taxon>
        <taxon>Spiralia</taxon>
        <taxon>Gnathifera</taxon>
        <taxon>Rotifera</taxon>
        <taxon>Eurotatoria</taxon>
        <taxon>Bdelloidea</taxon>
        <taxon>Adinetida</taxon>
        <taxon>Adinetidae</taxon>
        <taxon>Adineta</taxon>
    </lineage>
</organism>
<keyword evidence="3 5" id="KW-0808">Transferase</keyword>
<comment type="caution">
    <text evidence="9">The sequence shown here is derived from an EMBL/GenBank/DDBJ whole genome shotgun (WGS) entry which is preliminary data.</text>
</comment>
<dbReference type="EC" id="2.3.1.181" evidence="5"/>
<feature type="site" description="Lowers pKa of active site Cys" evidence="7">
    <location>
        <position position="157"/>
    </location>
</feature>
<proteinExistence type="inferred from homology"/>
<dbReference type="GO" id="GO:0009249">
    <property type="term" value="P:protein lipoylation"/>
    <property type="evidence" value="ECO:0007669"/>
    <property type="project" value="InterPro"/>
</dbReference>
<dbReference type="InterPro" id="IPR000544">
    <property type="entry name" value="Octanoyltransferase"/>
</dbReference>
<evidence type="ECO:0000313" key="9">
    <source>
        <dbReference type="EMBL" id="CAF1174868.1"/>
    </source>
</evidence>
<reference evidence="9" key="1">
    <citation type="submission" date="2021-02" db="EMBL/GenBank/DDBJ databases">
        <authorList>
            <person name="Nowell W R."/>
        </authorList>
    </citation>
    <scope>NUCLEOTIDE SEQUENCE</scope>
</reference>
<comment type="function">
    <text evidence="5">Catalyzes the transfer of endogenously produced octanoic acid from octanoyl-acyl-carrier-protein onto the lipoyl domains of lipoate-dependent enzymes. Lipoyl-ACP can also act as a substrate although octanoyl-ACP is likely to be the physiological substrate.</text>
</comment>
<sequence length="246" mass="28154">MHHQRLLIELIQYKKLISYAYGQSLQSHYIQRLAMGNGNPVLLLFEFQPVYTCGLRRSSSIVTSADIERLRSLGAHFHETDRGGLLTFHGPGQFVAYPILPLQHPLLRLTLRTYINRLEQTLVDTCGEIVGQTRVYSGIKNGQTVNYAGAWIDNQRKVAFMGIRYSRGITSHGISINCSVNMNWFDHIIPCGFDRRQITSLTDEVSSKQTITVKQITPIFLNHFQRTFNVDLNENDKQENLNMDLL</sequence>
<protein>
    <recommendedName>
        <fullName evidence="5">Octanoyl-[acyl-carrier-protein]:protein N-octanoyltransferase LIPT2, mitochondrial</fullName>
        <ecNumber evidence="5">2.3.1.181</ecNumber>
    </recommendedName>
</protein>
<dbReference type="GO" id="GO:0033819">
    <property type="term" value="F:lipoyl(octanoyl) transferase activity"/>
    <property type="evidence" value="ECO:0007669"/>
    <property type="project" value="UniProtKB-EC"/>
</dbReference>
<dbReference type="PANTHER" id="PTHR10993">
    <property type="entry name" value="OCTANOYLTRANSFERASE"/>
    <property type="match status" value="1"/>
</dbReference>
<keyword evidence="4 5" id="KW-0012">Acyltransferase</keyword>
<evidence type="ECO:0000313" key="11">
    <source>
        <dbReference type="Proteomes" id="UP000663832"/>
    </source>
</evidence>
<dbReference type="Proteomes" id="UP000663832">
    <property type="component" value="Unassembled WGS sequence"/>
</dbReference>
<evidence type="ECO:0000259" key="8">
    <source>
        <dbReference type="PROSITE" id="PS51733"/>
    </source>
</evidence>
<dbReference type="PROSITE" id="PS01313">
    <property type="entry name" value="LIPB"/>
    <property type="match status" value="1"/>
</dbReference>